<reference evidence="2 3" key="1">
    <citation type="journal article" date="2011" name="Proc. Natl. Acad. Sci. U.S.A.">
        <title>Evolutionary erosion of yeast sex chromosomes by mating-type switching accidents.</title>
        <authorList>
            <person name="Gordon J.L."/>
            <person name="Armisen D."/>
            <person name="Proux-Wera E."/>
            <person name="Oheigeartaigh S.S."/>
            <person name="Byrne K.P."/>
            <person name="Wolfe K.H."/>
        </authorList>
    </citation>
    <scope>NUCLEOTIDE SEQUENCE [LARGE SCALE GENOMIC DNA]</scope>
    <source>
        <strain evidence="3">ATCC 76901 / BCRC 22586 / CBS 4309 / NBRC 1992 / NRRL Y-12630</strain>
    </source>
</reference>
<dbReference type="GeneID" id="96900567"/>
<dbReference type="Proteomes" id="UP000001640">
    <property type="component" value="Chromosome 1"/>
</dbReference>
<gene>
    <name evidence="2" type="primary">NCAS0A05250</name>
    <name evidence="2" type="ordered locus">NCAS_0A05250</name>
</gene>
<dbReference type="STRING" id="1064592.G0V6J0"/>
<feature type="transmembrane region" description="Helical" evidence="1">
    <location>
        <begin position="129"/>
        <end position="146"/>
    </location>
</feature>
<feature type="transmembrane region" description="Helical" evidence="1">
    <location>
        <begin position="152"/>
        <end position="171"/>
    </location>
</feature>
<keyword evidence="1" id="KW-1133">Transmembrane helix</keyword>
<accession>G0V6J0</accession>
<feature type="transmembrane region" description="Helical" evidence="1">
    <location>
        <begin position="88"/>
        <end position="108"/>
    </location>
</feature>
<dbReference type="HOGENOM" id="CLU_119636_0_0_1"/>
<sequence>MVSRLRRINNKVLGYKDSLQEYIRSDDGEEGDSVPEYPMDSEEQEELIQNFALNNYSRNQQYVNAVSVCCVICCGLFLILATRQPKDVAVLLILGFQSMVCSCVTLRYHFQHEYNIPKFIKFRITNRRITYINWILLILIFWLSVAEHGTEYYLMFFFQLPLVFFIVSTLMKKWILDMENEVSQLHNMKYKYKNV</sequence>
<dbReference type="OMA" id="CINIRYD"/>
<dbReference type="eggNOG" id="ENOG502S3VI">
    <property type="taxonomic scope" value="Eukaryota"/>
</dbReference>
<organism evidence="2 3">
    <name type="scientific">Naumovozyma castellii</name>
    <name type="common">Yeast</name>
    <name type="synonym">Saccharomyces castellii</name>
    <dbReference type="NCBI Taxonomy" id="27288"/>
    <lineage>
        <taxon>Eukaryota</taxon>
        <taxon>Fungi</taxon>
        <taxon>Dikarya</taxon>
        <taxon>Ascomycota</taxon>
        <taxon>Saccharomycotina</taxon>
        <taxon>Saccharomycetes</taxon>
        <taxon>Saccharomycetales</taxon>
        <taxon>Saccharomycetaceae</taxon>
        <taxon>Naumovozyma</taxon>
    </lineage>
</organism>
<evidence type="ECO:0000313" key="2">
    <source>
        <dbReference type="EMBL" id="CCC67083.1"/>
    </source>
</evidence>
<reference key="2">
    <citation type="submission" date="2011-08" db="EMBL/GenBank/DDBJ databases">
        <title>Genome sequence of Naumovozyma castellii.</title>
        <authorList>
            <person name="Gordon J.L."/>
            <person name="Armisen D."/>
            <person name="Proux-Wera E."/>
            <person name="OhEigeartaigh S.S."/>
            <person name="Byrne K.P."/>
            <person name="Wolfe K.H."/>
        </authorList>
    </citation>
    <scope>NUCLEOTIDE SEQUENCE</scope>
    <source>
        <strain>Type strain:CBS 4309</strain>
    </source>
</reference>
<dbReference type="FunCoup" id="G0V6J0">
    <property type="interactions" value="59"/>
</dbReference>
<dbReference type="KEGG" id="ncs:NCAS_0A05250"/>
<dbReference type="InParanoid" id="G0V6J0"/>
<evidence type="ECO:0000256" key="1">
    <source>
        <dbReference type="SAM" id="Phobius"/>
    </source>
</evidence>
<dbReference type="EMBL" id="HE576752">
    <property type="protein sequence ID" value="CCC67083.1"/>
    <property type="molecule type" value="Genomic_DNA"/>
</dbReference>
<name>G0V6J0_NAUCA</name>
<keyword evidence="1" id="KW-0812">Transmembrane</keyword>
<dbReference type="RefSeq" id="XP_003673469.1">
    <property type="nucleotide sequence ID" value="XM_003673421.1"/>
</dbReference>
<feature type="transmembrane region" description="Helical" evidence="1">
    <location>
        <begin position="62"/>
        <end position="82"/>
    </location>
</feature>
<protein>
    <submittedName>
        <fullName evidence="2">Uncharacterized protein</fullName>
    </submittedName>
</protein>
<keyword evidence="1" id="KW-0472">Membrane</keyword>
<proteinExistence type="predicted"/>
<evidence type="ECO:0000313" key="3">
    <source>
        <dbReference type="Proteomes" id="UP000001640"/>
    </source>
</evidence>
<dbReference type="OrthoDB" id="4074030at2759"/>
<keyword evidence="3" id="KW-1185">Reference proteome</keyword>
<dbReference type="AlphaFoldDB" id="G0V6J0"/>